<comment type="caution">
    <text evidence="6">The sequence shown here is derived from an EMBL/GenBank/DDBJ whole genome shotgun (WGS) entry which is preliminary data.</text>
</comment>
<dbReference type="Gene3D" id="3.20.20.80">
    <property type="entry name" value="Glycosidases"/>
    <property type="match status" value="1"/>
</dbReference>
<keyword evidence="4" id="KW-0624">Polysaccharide degradation</keyword>
<protein>
    <recommendedName>
        <fullName evidence="5">GH10 domain-containing protein</fullName>
    </recommendedName>
</protein>
<dbReference type="InterPro" id="IPR008979">
    <property type="entry name" value="Galactose-bd-like_sf"/>
</dbReference>
<dbReference type="EMBL" id="JACVVK020000024">
    <property type="protein sequence ID" value="KAK7502744.1"/>
    <property type="molecule type" value="Genomic_DNA"/>
</dbReference>
<evidence type="ECO:0000313" key="6">
    <source>
        <dbReference type="EMBL" id="KAK7502744.1"/>
    </source>
</evidence>
<gene>
    <name evidence="6" type="ORF">BaRGS_00005994</name>
</gene>
<proteinExistence type="inferred from homology"/>
<feature type="non-terminal residue" evidence="6">
    <location>
        <position position="302"/>
    </location>
</feature>
<dbReference type="SUPFAM" id="SSF51445">
    <property type="entry name" value="(Trans)glycosidases"/>
    <property type="match status" value="1"/>
</dbReference>
<dbReference type="AlphaFoldDB" id="A0ABD0LT24"/>
<feature type="domain" description="GH10" evidence="5">
    <location>
        <begin position="132"/>
        <end position="244"/>
    </location>
</feature>
<dbReference type="SUPFAM" id="SSF49785">
    <property type="entry name" value="Galactose-binding domain-like"/>
    <property type="match status" value="1"/>
</dbReference>
<evidence type="ECO:0000256" key="4">
    <source>
        <dbReference type="ARBA" id="ARBA00023326"/>
    </source>
</evidence>
<comment type="similarity">
    <text evidence="1">Belongs to the glycosyl hydrolase 10 (cellulase F) family.</text>
</comment>
<keyword evidence="7" id="KW-1185">Reference proteome</keyword>
<reference evidence="6 7" key="1">
    <citation type="journal article" date="2023" name="Sci. Data">
        <title>Genome assembly of the Korean intertidal mud-creeper Batillaria attramentaria.</title>
        <authorList>
            <person name="Patra A.K."/>
            <person name="Ho P.T."/>
            <person name="Jun S."/>
            <person name="Lee S.J."/>
            <person name="Kim Y."/>
            <person name="Won Y.J."/>
        </authorList>
    </citation>
    <scope>NUCLEOTIDE SEQUENCE [LARGE SCALE GENOMIC DNA]</scope>
    <source>
        <strain evidence="6">Wonlab-2016</strain>
    </source>
</reference>
<dbReference type="GO" id="GO:0000272">
    <property type="term" value="P:polysaccharide catabolic process"/>
    <property type="evidence" value="ECO:0007669"/>
    <property type="project" value="UniProtKB-KW"/>
</dbReference>
<dbReference type="Gene3D" id="2.60.120.260">
    <property type="entry name" value="Galactose-binding domain-like"/>
    <property type="match status" value="1"/>
</dbReference>
<dbReference type="PANTHER" id="PTHR31490">
    <property type="entry name" value="GLYCOSYL HYDROLASE"/>
    <property type="match status" value="1"/>
</dbReference>
<evidence type="ECO:0000259" key="5">
    <source>
        <dbReference type="Pfam" id="PF00331"/>
    </source>
</evidence>
<keyword evidence="2" id="KW-0378">Hydrolase</keyword>
<dbReference type="Proteomes" id="UP001519460">
    <property type="component" value="Unassembled WGS sequence"/>
</dbReference>
<name>A0ABD0LT24_9CAEN</name>
<evidence type="ECO:0000256" key="3">
    <source>
        <dbReference type="ARBA" id="ARBA00023277"/>
    </source>
</evidence>
<keyword evidence="3" id="KW-0119">Carbohydrate metabolism</keyword>
<dbReference type="PANTHER" id="PTHR31490:SF1">
    <property type="entry name" value="ENDO-1,4-BETA-XYLANASE 1"/>
    <property type="match status" value="1"/>
</dbReference>
<evidence type="ECO:0000313" key="7">
    <source>
        <dbReference type="Proteomes" id="UP001519460"/>
    </source>
</evidence>
<dbReference type="InterPro" id="IPR017853">
    <property type="entry name" value="GH"/>
</dbReference>
<dbReference type="GO" id="GO:0031176">
    <property type="term" value="F:endo-1,4-beta-xylanase activity"/>
    <property type="evidence" value="ECO:0007669"/>
    <property type="project" value="UniProtKB-ARBA"/>
</dbReference>
<accession>A0ABD0LT24</accession>
<feature type="non-terminal residue" evidence="6">
    <location>
        <position position="1"/>
    </location>
</feature>
<dbReference type="InterPro" id="IPR044846">
    <property type="entry name" value="GH10"/>
</dbReference>
<sequence length="302" mass="33918">GWVKLLSDKPGKLGQTFRLEVTFDFSNGTNSYYAAALWEFLSTADGWIQLKGDFHVPAGAAGATKVYFQGPDPGIDFEVDLVSVTEVTSNPDWRNESDAEIDRLRKSNIDVRVTVAHGIDASEVEIQVLQTKKSFPFGTKVGSKVYVDPAAQKYRHFLHTHFNWAVPGLLLKWRQLEKHEGVLEYDKPVATIHGLRNHGIKVRGHNMVWSVEQFIPDWVKRKSGDELRNTVRRHIQQLCNITKGLGYHYAANCTPQIFAEIADAYLAQAQRFKAANVSMYGIGVHSSVSLPREPESKPNANE</sequence>
<dbReference type="Pfam" id="PF00331">
    <property type="entry name" value="Glyco_hydro_10"/>
    <property type="match status" value="1"/>
</dbReference>
<evidence type="ECO:0000256" key="2">
    <source>
        <dbReference type="ARBA" id="ARBA00022801"/>
    </source>
</evidence>
<dbReference type="InterPro" id="IPR001000">
    <property type="entry name" value="GH10_dom"/>
</dbReference>
<evidence type="ECO:0000256" key="1">
    <source>
        <dbReference type="ARBA" id="ARBA00007495"/>
    </source>
</evidence>
<organism evidence="6 7">
    <name type="scientific">Batillaria attramentaria</name>
    <dbReference type="NCBI Taxonomy" id="370345"/>
    <lineage>
        <taxon>Eukaryota</taxon>
        <taxon>Metazoa</taxon>
        <taxon>Spiralia</taxon>
        <taxon>Lophotrochozoa</taxon>
        <taxon>Mollusca</taxon>
        <taxon>Gastropoda</taxon>
        <taxon>Caenogastropoda</taxon>
        <taxon>Sorbeoconcha</taxon>
        <taxon>Cerithioidea</taxon>
        <taxon>Batillariidae</taxon>
        <taxon>Batillaria</taxon>
    </lineage>
</organism>